<name>A0A226F1V9_FOLCA</name>
<dbReference type="GO" id="GO:0035197">
    <property type="term" value="F:siRNA binding"/>
    <property type="evidence" value="ECO:0007669"/>
    <property type="project" value="TreeGrafter"/>
</dbReference>
<evidence type="ECO:0000313" key="5">
    <source>
        <dbReference type="EMBL" id="OXA63404.1"/>
    </source>
</evidence>
<dbReference type="OrthoDB" id="5961559at2759"/>
<evidence type="ECO:0000313" key="6">
    <source>
        <dbReference type="Proteomes" id="UP000198287"/>
    </source>
</evidence>
<keyword evidence="6" id="KW-1185">Reference proteome</keyword>
<dbReference type="SUPFAM" id="SSF54768">
    <property type="entry name" value="dsRNA-binding domain-like"/>
    <property type="match status" value="3"/>
</dbReference>
<dbReference type="InterPro" id="IPR014720">
    <property type="entry name" value="dsRBD_dom"/>
</dbReference>
<evidence type="ECO:0000256" key="3">
    <source>
        <dbReference type="SAM" id="MobiDB-lite"/>
    </source>
</evidence>
<sequence length="407" mass="44860">MHSHNATPTSSSFTYPTQQSSHGGYSTTLGSEINSIVMSHTLHSPVYTRPQQLGYKANSPLSTSEQLMMKSQISSDPSEGKSNRRMDQLKTPVSLLNEVCAKAKITPQFETSESGPPHDRVFECLVTFHMHGLALEGKGKARAKKDARQEAAKSLLMSMDEKVEKLLIPTKSSTDELDCQKSGTALDCDSDVEGNPVGELNDLCLKIKRMPPEYEDIETKGKPHESVHTVACKLGTQIMEQGRGRTKRQAKKVAAKKVTKRLTELLLSSPDQEQDGKDGCIIEKIQALTLPKSKSSKTKDTFNLSQWIADFRERSGEKLTSLNETTKTTSDPTKLLKEIADEQKFKVEYMDIDKSARGGESSEETTSILSIGIEPIAIFFSTGSSKTQARKGAANQAIEFLKIVTRK</sequence>
<dbReference type="GO" id="GO:0016442">
    <property type="term" value="C:RISC complex"/>
    <property type="evidence" value="ECO:0007669"/>
    <property type="project" value="TreeGrafter"/>
</dbReference>
<dbReference type="GO" id="GO:0030422">
    <property type="term" value="P:siRNA processing"/>
    <property type="evidence" value="ECO:0007669"/>
    <property type="project" value="TreeGrafter"/>
</dbReference>
<organism evidence="5 6">
    <name type="scientific">Folsomia candida</name>
    <name type="common">Springtail</name>
    <dbReference type="NCBI Taxonomy" id="158441"/>
    <lineage>
        <taxon>Eukaryota</taxon>
        <taxon>Metazoa</taxon>
        <taxon>Ecdysozoa</taxon>
        <taxon>Arthropoda</taxon>
        <taxon>Hexapoda</taxon>
        <taxon>Collembola</taxon>
        <taxon>Entomobryomorpha</taxon>
        <taxon>Isotomoidea</taxon>
        <taxon>Isotomidae</taxon>
        <taxon>Proisotominae</taxon>
        <taxon>Folsomia</taxon>
    </lineage>
</organism>
<dbReference type="GO" id="GO:0005634">
    <property type="term" value="C:nucleus"/>
    <property type="evidence" value="ECO:0007669"/>
    <property type="project" value="TreeGrafter"/>
</dbReference>
<reference evidence="5 6" key="1">
    <citation type="submission" date="2015-12" db="EMBL/GenBank/DDBJ databases">
        <title>The genome of Folsomia candida.</title>
        <authorList>
            <person name="Faddeeva A."/>
            <person name="Derks M.F."/>
            <person name="Anvar Y."/>
            <person name="Smit S."/>
            <person name="Van Straalen N."/>
            <person name="Roelofs D."/>
        </authorList>
    </citation>
    <scope>NUCLEOTIDE SEQUENCE [LARGE SCALE GENOMIC DNA]</scope>
    <source>
        <strain evidence="5 6">VU population</strain>
        <tissue evidence="5">Whole body</tissue>
    </source>
</reference>
<dbReference type="AlphaFoldDB" id="A0A226F1V9"/>
<evidence type="ECO:0000259" key="4">
    <source>
        <dbReference type="PROSITE" id="PS50137"/>
    </source>
</evidence>
<dbReference type="Gene3D" id="3.30.160.20">
    <property type="match status" value="3"/>
</dbReference>
<dbReference type="PANTHER" id="PTHR46205:SF3">
    <property type="entry name" value="LOQUACIOUS, ISOFORM B"/>
    <property type="match status" value="1"/>
</dbReference>
<feature type="domain" description="DRBM" evidence="4">
    <location>
        <begin position="91"/>
        <end position="161"/>
    </location>
</feature>
<evidence type="ECO:0000256" key="1">
    <source>
        <dbReference type="ARBA" id="ARBA00022884"/>
    </source>
</evidence>
<proteinExistence type="predicted"/>
<dbReference type="EMBL" id="LNIX01000001">
    <property type="protein sequence ID" value="OXA63404.1"/>
    <property type="molecule type" value="Genomic_DNA"/>
</dbReference>
<dbReference type="GO" id="GO:0016301">
    <property type="term" value="F:kinase activity"/>
    <property type="evidence" value="ECO:0007669"/>
    <property type="project" value="UniProtKB-KW"/>
</dbReference>
<dbReference type="GO" id="GO:0070578">
    <property type="term" value="C:RISC-loading complex"/>
    <property type="evidence" value="ECO:0007669"/>
    <property type="project" value="TreeGrafter"/>
</dbReference>
<feature type="domain" description="DRBM" evidence="4">
    <location>
        <begin position="331"/>
        <end position="403"/>
    </location>
</feature>
<dbReference type="Pfam" id="PF00035">
    <property type="entry name" value="dsrm"/>
    <property type="match status" value="2"/>
</dbReference>
<feature type="domain" description="DRBM" evidence="4">
    <location>
        <begin position="195"/>
        <end position="264"/>
    </location>
</feature>
<dbReference type="GO" id="GO:0003725">
    <property type="term" value="F:double-stranded RNA binding"/>
    <property type="evidence" value="ECO:0007669"/>
    <property type="project" value="TreeGrafter"/>
</dbReference>
<keyword evidence="5" id="KW-0418">Kinase</keyword>
<dbReference type="SMART" id="SM00358">
    <property type="entry name" value="DSRM"/>
    <property type="match status" value="3"/>
</dbReference>
<protein>
    <submittedName>
        <fullName evidence="5">Interferon-inducible double-stranded RNA-dependent protein kinase activator A A</fullName>
    </submittedName>
</protein>
<accession>A0A226F1V9</accession>
<gene>
    <name evidence="5" type="ORF">Fcan01_02052</name>
</gene>
<dbReference type="GO" id="GO:0070920">
    <property type="term" value="P:regulation of regulatory ncRNA processing"/>
    <property type="evidence" value="ECO:0007669"/>
    <property type="project" value="TreeGrafter"/>
</dbReference>
<feature type="region of interest" description="Disordered" evidence="3">
    <location>
        <begin position="1"/>
        <end position="27"/>
    </location>
</feature>
<keyword evidence="1 2" id="KW-0694">RNA-binding</keyword>
<comment type="caution">
    <text evidence="5">The sequence shown here is derived from an EMBL/GenBank/DDBJ whole genome shotgun (WGS) entry which is preliminary data.</text>
</comment>
<dbReference type="GO" id="GO:0005737">
    <property type="term" value="C:cytoplasm"/>
    <property type="evidence" value="ECO:0007669"/>
    <property type="project" value="TreeGrafter"/>
</dbReference>
<dbReference type="STRING" id="158441.A0A226F1V9"/>
<keyword evidence="5" id="KW-0808">Transferase</keyword>
<evidence type="ECO:0000256" key="2">
    <source>
        <dbReference type="PROSITE-ProRule" id="PRU00266"/>
    </source>
</evidence>
<dbReference type="Proteomes" id="UP000198287">
    <property type="component" value="Unassembled WGS sequence"/>
</dbReference>
<dbReference type="OMA" id="PEYEFEK"/>
<dbReference type="InterPro" id="IPR051247">
    <property type="entry name" value="RLC_Component"/>
</dbReference>
<dbReference type="PANTHER" id="PTHR46205">
    <property type="entry name" value="LOQUACIOUS, ISOFORM B"/>
    <property type="match status" value="1"/>
</dbReference>
<dbReference type="PROSITE" id="PS50137">
    <property type="entry name" value="DS_RBD"/>
    <property type="match status" value="3"/>
</dbReference>